<name>A0AA88DI00_FICCA</name>
<comment type="caution">
    <text evidence="2">The sequence shown here is derived from an EMBL/GenBank/DDBJ whole genome shotgun (WGS) entry which is preliminary data.</text>
</comment>
<sequence length="62" mass="7392">MPTEDERHCDARGREEAETTTPVVEKGGSYDAKREKERERERETRSFIAEKWRVVEPRPSMR</sequence>
<reference evidence="2" key="1">
    <citation type="submission" date="2023-07" db="EMBL/GenBank/DDBJ databases">
        <title>draft genome sequence of fig (Ficus carica).</title>
        <authorList>
            <person name="Takahashi T."/>
            <person name="Nishimura K."/>
        </authorList>
    </citation>
    <scope>NUCLEOTIDE SEQUENCE</scope>
</reference>
<keyword evidence="3" id="KW-1185">Reference proteome</keyword>
<evidence type="ECO:0000313" key="3">
    <source>
        <dbReference type="Proteomes" id="UP001187192"/>
    </source>
</evidence>
<evidence type="ECO:0000313" key="2">
    <source>
        <dbReference type="EMBL" id="GMN42819.1"/>
    </source>
</evidence>
<accession>A0AA88DI00</accession>
<feature type="region of interest" description="Disordered" evidence="1">
    <location>
        <begin position="1"/>
        <end position="43"/>
    </location>
</feature>
<evidence type="ECO:0000256" key="1">
    <source>
        <dbReference type="SAM" id="MobiDB-lite"/>
    </source>
</evidence>
<dbReference type="AlphaFoldDB" id="A0AA88DI00"/>
<organism evidence="2 3">
    <name type="scientific">Ficus carica</name>
    <name type="common">Common fig</name>
    <dbReference type="NCBI Taxonomy" id="3494"/>
    <lineage>
        <taxon>Eukaryota</taxon>
        <taxon>Viridiplantae</taxon>
        <taxon>Streptophyta</taxon>
        <taxon>Embryophyta</taxon>
        <taxon>Tracheophyta</taxon>
        <taxon>Spermatophyta</taxon>
        <taxon>Magnoliopsida</taxon>
        <taxon>eudicotyledons</taxon>
        <taxon>Gunneridae</taxon>
        <taxon>Pentapetalae</taxon>
        <taxon>rosids</taxon>
        <taxon>fabids</taxon>
        <taxon>Rosales</taxon>
        <taxon>Moraceae</taxon>
        <taxon>Ficeae</taxon>
        <taxon>Ficus</taxon>
    </lineage>
</organism>
<feature type="compositionally biased region" description="Basic and acidic residues" evidence="1">
    <location>
        <begin position="31"/>
        <end position="43"/>
    </location>
</feature>
<feature type="compositionally biased region" description="Basic and acidic residues" evidence="1">
    <location>
        <begin position="1"/>
        <end position="17"/>
    </location>
</feature>
<protein>
    <submittedName>
        <fullName evidence="2">Uncharacterized protein</fullName>
    </submittedName>
</protein>
<dbReference type="Proteomes" id="UP001187192">
    <property type="component" value="Unassembled WGS sequence"/>
</dbReference>
<dbReference type="EMBL" id="BTGU01000015">
    <property type="protein sequence ID" value="GMN42819.1"/>
    <property type="molecule type" value="Genomic_DNA"/>
</dbReference>
<proteinExistence type="predicted"/>
<gene>
    <name evidence="2" type="ORF">TIFTF001_012024</name>
</gene>